<dbReference type="InterPro" id="IPR015422">
    <property type="entry name" value="PyrdxlP-dep_Trfase_small"/>
</dbReference>
<dbReference type="SUPFAM" id="SSF53383">
    <property type="entry name" value="PLP-dependent transferases"/>
    <property type="match status" value="1"/>
</dbReference>
<feature type="active site" description="Proton acceptor" evidence="1">
    <location>
        <position position="204"/>
    </location>
</feature>
<keyword evidence="2 3" id="KW-0663">Pyridoxal phosphate</keyword>
<dbReference type="GO" id="GO:0030170">
    <property type="term" value="F:pyridoxal phosphate binding"/>
    <property type="evidence" value="ECO:0007669"/>
    <property type="project" value="TreeGrafter"/>
</dbReference>
<comment type="similarity">
    <text evidence="3">Belongs to the DegT/DnrJ/EryC1 family.</text>
</comment>
<dbReference type="AlphaFoldDB" id="A0A239DMP9"/>
<dbReference type="InterPro" id="IPR015424">
    <property type="entry name" value="PyrdxlP-dep_Trfase"/>
</dbReference>
<evidence type="ECO:0000313" key="5">
    <source>
        <dbReference type="Proteomes" id="UP000198304"/>
    </source>
</evidence>
<gene>
    <name evidence="4" type="ORF">SAMN05446037_100816</name>
</gene>
<dbReference type="CDD" id="cd00616">
    <property type="entry name" value="AHBA_syn"/>
    <property type="match status" value="1"/>
</dbReference>
<evidence type="ECO:0000256" key="3">
    <source>
        <dbReference type="RuleBase" id="RU004508"/>
    </source>
</evidence>
<evidence type="ECO:0000256" key="2">
    <source>
        <dbReference type="PIRSR" id="PIRSR000390-2"/>
    </source>
</evidence>
<dbReference type="Gene3D" id="3.90.1150.10">
    <property type="entry name" value="Aspartate Aminotransferase, domain 1"/>
    <property type="match status" value="1"/>
</dbReference>
<keyword evidence="5" id="KW-1185">Reference proteome</keyword>
<dbReference type="GO" id="GO:0000271">
    <property type="term" value="P:polysaccharide biosynthetic process"/>
    <property type="evidence" value="ECO:0007669"/>
    <property type="project" value="TreeGrafter"/>
</dbReference>
<dbReference type="PIRSF" id="PIRSF000390">
    <property type="entry name" value="PLP_StrS"/>
    <property type="match status" value="1"/>
</dbReference>
<organism evidence="4 5">
    <name type="scientific">Anaerovirgula multivorans</name>
    <dbReference type="NCBI Taxonomy" id="312168"/>
    <lineage>
        <taxon>Bacteria</taxon>
        <taxon>Bacillati</taxon>
        <taxon>Bacillota</taxon>
        <taxon>Clostridia</taxon>
        <taxon>Peptostreptococcales</taxon>
        <taxon>Natronincolaceae</taxon>
        <taxon>Anaerovirgula</taxon>
    </lineage>
</organism>
<dbReference type="InterPro" id="IPR000653">
    <property type="entry name" value="DegT/StrS_aminotransferase"/>
</dbReference>
<dbReference type="InterPro" id="IPR026385">
    <property type="entry name" value="LegC-like"/>
</dbReference>
<accession>A0A239DMP9</accession>
<evidence type="ECO:0000313" key="4">
    <source>
        <dbReference type="EMBL" id="SNS32983.1"/>
    </source>
</evidence>
<proteinExistence type="inferred from homology"/>
<dbReference type="RefSeq" id="WP_089282702.1">
    <property type="nucleotide sequence ID" value="NZ_FZOJ01000008.1"/>
</dbReference>
<dbReference type="PANTHER" id="PTHR30244">
    <property type="entry name" value="TRANSAMINASE"/>
    <property type="match status" value="1"/>
</dbReference>
<dbReference type="EMBL" id="FZOJ01000008">
    <property type="protein sequence ID" value="SNS32983.1"/>
    <property type="molecule type" value="Genomic_DNA"/>
</dbReference>
<evidence type="ECO:0000256" key="1">
    <source>
        <dbReference type="PIRSR" id="PIRSR000390-1"/>
    </source>
</evidence>
<dbReference type="InterPro" id="IPR015421">
    <property type="entry name" value="PyrdxlP-dep_Trfase_major"/>
</dbReference>
<dbReference type="OrthoDB" id="9810913at2"/>
<dbReference type="Gene3D" id="3.40.640.10">
    <property type="entry name" value="Type I PLP-dependent aspartate aminotransferase-like (Major domain)"/>
    <property type="match status" value="1"/>
</dbReference>
<name>A0A239DMP9_9FIRM</name>
<dbReference type="PANTHER" id="PTHR30244:SF30">
    <property type="entry name" value="BLR5990 PROTEIN"/>
    <property type="match status" value="1"/>
</dbReference>
<sequence>MEKLIPLSVPNFTGKELEYVKKAVESEWVSTEGPFVKEFEEKIAKYLKIKKAVACQNGTAALHLALRLSGVELGDEVIVPTLTFIATVNPVKYQGAEPVFMDCDDTLNMDLDKLESFCESQCTLTENGLMNKRSNRIIKALIIVHVFGNMSNMERVMNIAEKYRLKVIEDATEALGSYYRKRKYSGKFAGTIGDFGAYSFNANKIITSGGGGVLVAKDASLSEKAKYLSNQAKDNPIYYVHETIGYNYRMTNLQAALGVAQLEELEEFIQIKIKNYNLYKKEVKEIEGLSLLEFNSDIRPNCWFYPLIVDKEKYRLGRDNLMVKLSERGIQTRPIWSLIHEQKPYMHNQSYKIDKAKYWIKRVLNIPCSTNLEINDVLRVIRALNSLKSQKEG</sequence>
<reference evidence="4 5" key="1">
    <citation type="submission" date="2017-06" db="EMBL/GenBank/DDBJ databases">
        <authorList>
            <person name="Kim H.J."/>
            <person name="Triplett B.A."/>
        </authorList>
    </citation>
    <scope>NUCLEOTIDE SEQUENCE [LARGE SCALE GENOMIC DNA]</scope>
    <source>
        <strain evidence="4 5">SCA</strain>
    </source>
</reference>
<dbReference type="GO" id="GO:0008483">
    <property type="term" value="F:transaminase activity"/>
    <property type="evidence" value="ECO:0007669"/>
    <property type="project" value="TreeGrafter"/>
</dbReference>
<dbReference type="Proteomes" id="UP000198304">
    <property type="component" value="Unassembled WGS sequence"/>
</dbReference>
<dbReference type="Pfam" id="PF01041">
    <property type="entry name" value="DegT_DnrJ_EryC1"/>
    <property type="match status" value="1"/>
</dbReference>
<dbReference type="NCBIfam" id="TIGR04181">
    <property type="entry name" value="NHT_00031"/>
    <property type="match status" value="1"/>
</dbReference>
<protein>
    <submittedName>
        <fullName evidence="4">Perosamine synthetase</fullName>
    </submittedName>
</protein>
<feature type="modified residue" description="N6-(pyridoxal phosphate)lysine" evidence="2">
    <location>
        <position position="204"/>
    </location>
</feature>